<dbReference type="PIRSF" id="PIRSF003107">
    <property type="entry name" value="PhoU"/>
    <property type="match status" value="1"/>
</dbReference>
<evidence type="ECO:0000256" key="1">
    <source>
        <dbReference type="PIRNR" id="PIRNR003107"/>
    </source>
</evidence>
<organism evidence="3 4">
    <name type="scientific">Megasphaera hominis</name>
    <dbReference type="NCBI Taxonomy" id="159836"/>
    <lineage>
        <taxon>Bacteria</taxon>
        <taxon>Bacillati</taxon>
        <taxon>Bacillota</taxon>
        <taxon>Negativicutes</taxon>
        <taxon>Veillonellales</taxon>
        <taxon>Veillonellaceae</taxon>
        <taxon>Megasphaera</taxon>
    </lineage>
</organism>
<dbReference type="Gene3D" id="1.20.58.220">
    <property type="entry name" value="Phosphate transport system protein phou homolog 2, domain 2"/>
    <property type="match status" value="1"/>
</dbReference>
<comment type="subcellular location">
    <subcellularLocation>
        <location evidence="1">Cytoplasm</location>
    </subcellularLocation>
</comment>
<comment type="similarity">
    <text evidence="1">Belongs to the PhoU family.</text>
</comment>
<reference evidence="3 4" key="1">
    <citation type="submission" date="2020-08" db="EMBL/GenBank/DDBJ databases">
        <authorList>
            <person name="Liu C."/>
            <person name="Sun Q."/>
        </authorList>
    </citation>
    <scope>NUCLEOTIDE SEQUENCE [LARGE SCALE GENOMIC DNA]</scope>
    <source>
        <strain evidence="3 4">NSJ-59</strain>
    </source>
</reference>
<proteinExistence type="inferred from homology"/>
<accession>A0ABR6VJ26</accession>
<keyword evidence="1" id="KW-0813">Transport</keyword>
<keyword evidence="1" id="KW-0963">Cytoplasm</keyword>
<name>A0ABR6VJ26_9FIRM</name>
<dbReference type="InterPro" id="IPR026022">
    <property type="entry name" value="PhoU_dom"/>
</dbReference>
<keyword evidence="4" id="KW-1185">Reference proteome</keyword>
<dbReference type="PANTHER" id="PTHR42930">
    <property type="entry name" value="PHOSPHATE-SPECIFIC TRANSPORT SYSTEM ACCESSORY PROTEIN PHOU"/>
    <property type="match status" value="1"/>
</dbReference>
<feature type="domain" description="PhoU" evidence="2">
    <location>
        <begin position="120"/>
        <end position="205"/>
    </location>
</feature>
<evidence type="ECO:0000259" key="2">
    <source>
        <dbReference type="Pfam" id="PF01895"/>
    </source>
</evidence>
<comment type="subunit">
    <text evidence="1">Homodimer.</text>
</comment>
<dbReference type="InterPro" id="IPR038078">
    <property type="entry name" value="PhoU-like_sf"/>
</dbReference>
<keyword evidence="1" id="KW-0592">Phosphate transport</keyword>
<dbReference type="InterPro" id="IPR028366">
    <property type="entry name" value="PhoU"/>
</dbReference>
<dbReference type="EMBL" id="JACOGK010000023">
    <property type="protein sequence ID" value="MBC3537288.1"/>
    <property type="molecule type" value="Genomic_DNA"/>
</dbReference>
<dbReference type="Proteomes" id="UP000606870">
    <property type="component" value="Unassembled WGS sequence"/>
</dbReference>
<comment type="function">
    <text evidence="1">Plays a role in the regulation of phosphate uptake.</text>
</comment>
<dbReference type="Pfam" id="PF01895">
    <property type="entry name" value="PhoU"/>
    <property type="match status" value="2"/>
</dbReference>
<protein>
    <recommendedName>
        <fullName evidence="1">Phosphate-specific transport system accessory protein PhoU</fullName>
    </recommendedName>
</protein>
<comment type="caution">
    <text evidence="3">The sequence shown here is derived from an EMBL/GenBank/DDBJ whole genome shotgun (WGS) entry which is preliminary data.</text>
</comment>
<dbReference type="PANTHER" id="PTHR42930:SF3">
    <property type="entry name" value="PHOSPHATE-SPECIFIC TRANSPORT SYSTEM ACCESSORY PROTEIN PHOU"/>
    <property type="match status" value="1"/>
</dbReference>
<dbReference type="SUPFAM" id="SSF109755">
    <property type="entry name" value="PhoU-like"/>
    <property type="match status" value="1"/>
</dbReference>
<evidence type="ECO:0000313" key="3">
    <source>
        <dbReference type="EMBL" id="MBC3537288.1"/>
    </source>
</evidence>
<gene>
    <name evidence="3" type="primary">phoU</name>
    <name evidence="3" type="ORF">H8J70_08490</name>
</gene>
<sequence>MLESYDIAISELKSRLDNLGLAVEQAVGETAKALATMDVELAKKIYEGDDEIDALVRECMKKDMTIDMLQNPVATDWRNLMATLKILSDMERIADHCADISHYILHLKEYGDPVDQPTGLMEMYAVMSSMVSDVLDFYKGKNSSQADLMKDKDDIVDEAFNRLIAQISEKVKSDPDHSRQYIAYVLIVKYIERMADHANNIAEWVIYREKNQL</sequence>
<feature type="domain" description="PhoU" evidence="2">
    <location>
        <begin position="18"/>
        <end position="103"/>
    </location>
</feature>
<dbReference type="NCBIfam" id="TIGR02135">
    <property type="entry name" value="phoU_full"/>
    <property type="match status" value="1"/>
</dbReference>
<evidence type="ECO:0000313" key="4">
    <source>
        <dbReference type="Proteomes" id="UP000606870"/>
    </source>
</evidence>